<accession>T1EJC5</accession>
<evidence type="ECO:0000256" key="3">
    <source>
        <dbReference type="ARBA" id="ARBA00022536"/>
    </source>
</evidence>
<dbReference type="PANTHER" id="PTHR24040:SF13">
    <property type="entry name" value="FIBROPELLIN-1"/>
    <property type="match status" value="1"/>
</dbReference>
<keyword evidence="7" id="KW-0325">Glycoprotein</keyword>
<dbReference type="PROSITE" id="PS01187">
    <property type="entry name" value="EGF_CA"/>
    <property type="match status" value="1"/>
</dbReference>
<evidence type="ECO:0000256" key="1">
    <source>
        <dbReference type="ARBA" id="ARBA00004613"/>
    </source>
</evidence>
<dbReference type="InterPro" id="IPR051145">
    <property type="entry name" value="GAS-SHBG-PROS"/>
</dbReference>
<feature type="domain" description="EGF-like" evidence="9">
    <location>
        <begin position="80"/>
        <end position="120"/>
    </location>
</feature>
<evidence type="ECO:0000256" key="7">
    <source>
        <dbReference type="ARBA" id="ARBA00023180"/>
    </source>
</evidence>
<feature type="domain" description="EGF-like" evidence="9">
    <location>
        <begin position="1"/>
        <end position="38"/>
    </location>
</feature>
<dbReference type="OrthoDB" id="339125at2759"/>
<reference evidence="12" key="1">
    <citation type="submission" date="2012-12" db="EMBL/GenBank/DDBJ databases">
        <authorList>
            <person name="Hellsten U."/>
            <person name="Grimwood J."/>
            <person name="Chapman J.A."/>
            <person name="Shapiro H."/>
            <person name="Aerts A."/>
            <person name="Otillar R.P."/>
            <person name="Terry A.Y."/>
            <person name="Boore J.L."/>
            <person name="Simakov O."/>
            <person name="Marletaz F."/>
            <person name="Cho S.-J."/>
            <person name="Edsinger-Gonzales E."/>
            <person name="Havlak P."/>
            <person name="Kuo D.-H."/>
            <person name="Larsson T."/>
            <person name="Lv J."/>
            <person name="Arendt D."/>
            <person name="Savage R."/>
            <person name="Osoegawa K."/>
            <person name="de Jong P."/>
            <person name="Lindberg D.R."/>
            <person name="Seaver E.C."/>
            <person name="Weisblat D.A."/>
            <person name="Putnam N.H."/>
            <person name="Grigoriev I.V."/>
            <person name="Rokhsar D.S."/>
        </authorList>
    </citation>
    <scope>NUCLEOTIDE SEQUENCE</scope>
</reference>
<evidence type="ECO:0000313" key="10">
    <source>
        <dbReference type="EMBL" id="ESN93011.1"/>
    </source>
</evidence>
<dbReference type="PANTHER" id="PTHR24040">
    <property type="entry name" value="LAMININ G-LIKE DOMAIN-CONTAINING PROTEIN"/>
    <property type="match status" value="1"/>
</dbReference>
<dbReference type="KEGG" id="hro:HELRODRAFT_143818"/>
<dbReference type="CTD" id="20196675"/>
<evidence type="ECO:0000313" key="12">
    <source>
        <dbReference type="Proteomes" id="UP000015101"/>
    </source>
</evidence>
<dbReference type="PROSITE" id="PS01186">
    <property type="entry name" value="EGF_2"/>
    <property type="match status" value="3"/>
</dbReference>
<evidence type="ECO:0000256" key="2">
    <source>
        <dbReference type="ARBA" id="ARBA00022525"/>
    </source>
</evidence>
<keyword evidence="3 8" id="KW-0245">EGF-like domain</keyword>
<dbReference type="FunFam" id="2.10.25.10:FF:000139">
    <property type="entry name" value="Fibulin-1"/>
    <property type="match status" value="1"/>
</dbReference>
<dbReference type="GO" id="GO:0005509">
    <property type="term" value="F:calcium ion binding"/>
    <property type="evidence" value="ECO:0007669"/>
    <property type="project" value="InterPro"/>
</dbReference>
<name>T1EJC5_HELRO</name>
<dbReference type="InterPro" id="IPR001881">
    <property type="entry name" value="EGF-like_Ca-bd_dom"/>
</dbReference>
<keyword evidence="12" id="KW-1185">Reference proteome</keyword>
<dbReference type="Proteomes" id="UP000015101">
    <property type="component" value="Unassembled WGS sequence"/>
</dbReference>
<evidence type="ECO:0000256" key="8">
    <source>
        <dbReference type="PROSITE-ProRule" id="PRU00076"/>
    </source>
</evidence>
<evidence type="ECO:0000256" key="6">
    <source>
        <dbReference type="ARBA" id="ARBA00023157"/>
    </source>
</evidence>
<keyword evidence="6 8" id="KW-1015">Disulfide bond</keyword>
<dbReference type="CDD" id="cd00054">
    <property type="entry name" value="EGF_CA"/>
    <property type="match status" value="2"/>
</dbReference>
<comment type="caution">
    <text evidence="8">Lacks conserved residue(s) required for the propagation of feature annotation.</text>
</comment>
<dbReference type="SUPFAM" id="SSF57196">
    <property type="entry name" value="EGF/Laminin"/>
    <property type="match status" value="1"/>
</dbReference>
<dbReference type="InParanoid" id="T1EJC5"/>
<protein>
    <recommendedName>
        <fullName evidence="9">EGF-like domain-containing protein</fullName>
    </recommendedName>
</protein>
<dbReference type="InterPro" id="IPR000742">
    <property type="entry name" value="EGF"/>
</dbReference>
<dbReference type="GO" id="GO:0005576">
    <property type="term" value="C:extracellular region"/>
    <property type="evidence" value="ECO:0007669"/>
    <property type="project" value="UniProtKB-SubCell"/>
</dbReference>
<feature type="disulfide bond" evidence="8">
    <location>
        <begin position="28"/>
        <end position="37"/>
    </location>
</feature>
<evidence type="ECO:0000256" key="5">
    <source>
        <dbReference type="ARBA" id="ARBA00022737"/>
    </source>
</evidence>
<dbReference type="FunFam" id="2.10.25.10:FF:000038">
    <property type="entry name" value="Fibrillin 2"/>
    <property type="match status" value="1"/>
</dbReference>
<dbReference type="InterPro" id="IPR000152">
    <property type="entry name" value="EGF-type_Asp/Asn_hydroxyl_site"/>
</dbReference>
<keyword evidence="2" id="KW-0964">Secreted</keyword>
<keyword evidence="5" id="KW-0677">Repeat</keyword>
<dbReference type="SMART" id="SM00179">
    <property type="entry name" value="EGF_CA"/>
    <property type="match status" value="4"/>
</dbReference>
<gene>
    <name evidence="11" type="primary">20196675</name>
    <name evidence="10" type="ORF">HELRODRAFT_143818</name>
</gene>
<feature type="domain" description="EGF-like" evidence="9">
    <location>
        <begin position="121"/>
        <end position="152"/>
    </location>
</feature>
<dbReference type="STRING" id="6412.T1EJC5"/>
<dbReference type="HOGENOM" id="CLU_004826_9_0_1"/>
<dbReference type="AlphaFoldDB" id="T1EJC5"/>
<comment type="subcellular location">
    <subcellularLocation>
        <location evidence="1">Secreted</location>
    </subcellularLocation>
</comment>
<feature type="domain" description="EGF-like" evidence="9">
    <location>
        <begin position="39"/>
        <end position="79"/>
    </location>
</feature>
<dbReference type="Pfam" id="PF07645">
    <property type="entry name" value="EGF_CA"/>
    <property type="match status" value="4"/>
</dbReference>
<reference evidence="10 12" key="2">
    <citation type="journal article" date="2013" name="Nature">
        <title>Insights into bilaterian evolution from three spiralian genomes.</title>
        <authorList>
            <person name="Simakov O."/>
            <person name="Marletaz F."/>
            <person name="Cho S.J."/>
            <person name="Edsinger-Gonzales E."/>
            <person name="Havlak P."/>
            <person name="Hellsten U."/>
            <person name="Kuo D.H."/>
            <person name="Larsson T."/>
            <person name="Lv J."/>
            <person name="Arendt D."/>
            <person name="Savage R."/>
            <person name="Osoegawa K."/>
            <person name="de Jong P."/>
            <person name="Grimwood J."/>
            <person name="Chapman J.A."/>
            <person name="Shapiro H."/>
            <person name="Aerts A."/>
            <person name="Otillar R.P."/>
            <person name="Terry A.Y."/>
            <person name="Boore J.L."/>
            <person name="Grigoriev I.V."/>
            <person name="Lindberg D.R."/>
            <person name="Seaver E.C."/>
            <person name="Weisblat D.A."/>
            <person name="Putnam N.H."/>
            <person name="Rokhsar D.S."/>
        </authorList>
    </citation>
    <scope>NUCLEOTIDE SEQUENCE</scope>
</reference>
<dbReference type="EMBL" id="KB097639">
    <property type="protein sequence ID" value="ESN93011.1"/>
    <property type="molecule type" value="Genomic_DNA"/>
</dbReference>
<dbReference type="PROSITE" id="PS50026">
    <property type="entry name" value="EGF_3"/>
    <property type="match status" value="4"/>
</dbReference>
<dbReference type="OMA" id="TCEVDEC"/>
<dbReference type="InterPro" id="IPR009030">
    <property type="entry name" value="Growth_fac_rcpt_cys_sf"/>
</dbReference>
<dbReference type="Gene3D" id="2.10.25.10">
    <property type="entry name" value="Laminin"/>
    <property type="match status" value="4"/>
</dbReference>
<dbReference type="EnsemblMetazoa" id="HelroT143818">
    <property type="protein sequence ID" value="HelroP143818"/>
    <property type="gene ID" value="HelroG143818"/>
</dbReference>
<dbReference type="EMBL" id="AMQM01001963">
    <property type="status" value="NOT_ANNOTATED_CDS"/>
    <property type="molecule type" value="Genomic_DNA"/>
</dbReference>
<sequence length="152" mass="16884">IDECMVDNSCNPLTSDCVNLFGSYECQCKSGFESAHCKPDLKCRSSPCKGIGSICQNKKGTYKCSCMPGFKMIDLDVCEDINECLDNQPCGRHQCQNLDGTFTCICPTGFMFSIITKNCEDVDECQMNRCDKLTTDCENTVGSFRCVCKEGY</sequence>
<dbReference type="RefSeq" id="XP_009029277.1">
    <property type="nucleotide sequence ID" value="XM_009031029.1"/>
</dbReference>
<proteinExistence type="predicted"/>
<evidence type="ECO:0000256" key="4">
    <source>
        <dbReference type="ARBA" id="ARBA00022729"/>
    </source>
</evidence>
<keyword evidence="4" id="KW-0732">Signal</keyword>
<dbReference type="SMART" id="SM00181">
    <property type="entry name" value="EGF"/>
    <property type="match status" value="3"/>
</dbReference>
<dbReference type="InterPro" id="IPR049883">
    <property type="entry name" value="NOTCH1_EGF-like"/>
</dbReference>
<dbReference type="PROSITE" id="PS00010">
    <property type="entry name" value="ASX_HYDROXYL"/>
    <property type="match status" value="4"/>
</dbReference>
<dbReference type="SUPFAM" id="SSF57184">
    <property type="entry name" value="Growth factor receptor domain"/>
    <property type="match status" value="1"/>
</dbReference>
<evidence type="ECO:0000259" key="9">
    <source>
        <dbReference type="PROSITE" id="PS50026"/>
    </source>
</evidence>
<organism evidence="11 12">
    <name type="scientific">Helobdella robusta</name>
    <name type="common">Californian leech</name>
    <dbReference type="NCBI Taxonomy" id="6412"/>
    <lineage>
        <taxon>Eukaryota</taxon>
        <taxon>Metazoa</taxon>
        <taxon>Spiralia</taxon>
        <taxon>Lophotrochozoa</taxon>
        <taxon>Annelida</taxon>
        <taxon>Clitellata</taxon>
        <taxon>Hirudinea</taxon>
        <taxon>Rhynchobdellida</taxon>
        <taxon>Glossiphoniidae</taxon>
        <taxon>Helobdella</taxon>
    </lineage>
</organism>
<dbReference type="FunFam" id="2.10.25.10:FF:000005">
    <property type="entry name" value="Fibrillin 2"/>
    <property type="match status" value="1"/>
</dbReference>
<dbReference type="GeneID" id="20196675"/>
<dbReference type="InterPro" id="IPR018097">
    <property type="entry name" value="EGF_Ca-bd_CS"/>
</dbReference>
<evidence type="ECO:0000313" key="11">
    <source>
        <dbReference type="EnsemblMetazoa" id="HelroP143818"/>
    </source>
</evidence>
<reference evidence="11" key="3">
    <citation type="submission" date="2015-06" db="UniProtKB">
        <authorList>
            <consortium name="EnsemblMetazoa"/>
        </authorList>
    </citation>
    <scope>IDENTIFICATION</scope>
</reference>